<dbReference type="InterPro" id="IPR016181">
    <property type="entry name" value="Acyl_CoA_acyltransferase"/>
</dbReference>
<dbReference type="Gene3D" id="3.40.630.30">
    <property type="match status" value="1"/>
</dbReference>
<evidence type="ECO:0000259" key="1">
    <source>
        <dbReference type="PROSITE" id="PS51186"/>
    </source>
</evidence>
<dbReference type="AlphaFoldDB" id="A0A0A5HTV8"/>
<dbReference type="InterPro" id="IPR000182">
    <property type="entry name" value="GNAT_dom"/>
</dbReference>
<name>A0A0A5HTV8_9BACI</name>
<dbReference type="STRING" id="1385512.N784_02650"/>
<dbReference type="RefSeq" id="WP_036833834.1">
    <property type="nucleotide sequence ID" value="NZ_AVPG01000009.1"/>
</dbReference>
<accession>A0A0A5HTV8</accession>
<dbReference type="EMBL" id="AVPG01000009">
    <property type="protein sequence ID" value="KGX87037.1"/>
    <property type="molecule type" value="Genomic_DNA"/>
</dbReference>
<dbReference type="SUPFAM" id="SSF55729">
    <property type="entry name" value="Acyl-CoA N-acyltransferases (Nat)"/>
    <property type="match status" value="1"/>
</dbReference>
<keyword evidence="3" id="KW-1185">Reference proteome</keyword>
<comment type="caution">
    <text evidence="2">The sequence shown here is derived from an EMBL/GenBank/DDBJ whole genome shotgun (WGS) entry which is preliminary data.</text>
</comment>
<reference evidence="2 3" key="1">
    <citation type="submission" date="2013-08" db="EMBL/GenBank/DDBJ databases">
        <authorList>
            <person name="Huang J."/>
            <person name="Wang G."/>
        </authorList>
    </citation>
    <scope>NUCLEOTIDE SEQUENCE [LARGE SCALE GENOMIC DNA]</scope>
    <source>
        <strain evidence="2 3">JSM 072002</strain>
    </source>
</reference>
<evidence type="ECO:0000313" key="2">
    <source>
        <dbReference type="EMBL" id="KGX87037.1"/>
    </source>
</evidence>
<organism evidence="2 3">
    <name type="scientific">Pontibacillus litoralis JSM 072002</name>
    <dbReference type="NCBI Taxonomy" id="1385512"/>
    <lineage>
        <taxon>Bacteria</taxon>
        <taxon>Bacillati</taxon>
        <taxon>Bacillota</taxon>
        <taxon>Bacilli</taxon>
        <taxon>Bacillales</taxon>
        <taxon>Bacillaceae</taxon>
        <taxon>Pontibacillus</taxon>
    </lineage>
</organism>
<protein>
    <submittedName>
        <fullName evidence="2">Benzoate transporter</fullName>
    </submittedName>
</protein>
<evidence type="ECO:0000313" key="3">
    <source>
        <dbReference type="Proteomes" id="UP000030401"/>
    </source>
</evidence>
<dbReference type="OrthoDB" id="8750087at2"/>
<sequence length="231" mass="26822">MEHLYEGTLQRGNEAYYVKQLQLKDVEEVLALQSEVVEALEVKSSLSALSREEYQYILRGKGVMIGAYVENKLIAFRALLIPQLDDEHLGRDIGLQEDELKEVIYQEISNVHPAYRGNRLQKTLAVIIMQVLQQQMSQYRYVCCTVAPFNIPSLKDKFAQGMEIAALKEKYGGKLRYIFVKKLDAATQEYRNELVSIPMEDIERQQQMIAQGFRGIQMEKRDEAYWVKYVK</sequence>
<dbReference type="eggNOG" id="COG1670">
    <property type="taxonomic scope" value="Bacteria"/>
</dbReference>
<dbReference type="PROSITE" id="PS51186">
    <property type="entry name" value="GNAT"/>
    <property type="match status" value="1"/>
</dbReference>
<dbReference type="Proteomes" id="UP000030401">
    <property type="component" value="Unassembled WGS sequence"/>
</dbReference>
<proteinExistence type="predicted"/>
<gene>
    <name evidence="2" type="ORF">N784_02650</name>
</gene>
<feature type="domain" description="N-acetyltransferase" evidence="1">
    <location>
        <begin position="16"/>
        <end position="184"/>
    </location>
</feature>
<dbReference type="GO" id="GO:0016747">
    <property type="term" value="F:acyltransferase activity, transferring groups other than amino-acyl groups"/>
    <property type="evidence" value="ECO:0007669"/>
    <property type="project" value="InterPro"/>
</dbReference>